<protein>
    <submittedName>
        <fullName evidence="1">Uncharacterized protein</fullName>
    </submittedName>
</protein>
<proteinExistence type="predicted"/>
<comment type="caution">
    <text evidence="1">The sequence shown here is derived from an EMBL/GenBank/DDBJ whole genome shotgun (WGS) entry which is preliminary data.</text>
</comment>
<name>A0A413YV25_9FIRM</name>
<organism evidence="1 2">
    <name type="scientific">Lachnospira eligens</name>
    <dbReference type="NCBI Taxonomy" id="39485"/>
    <lineage>
        <taxon>Bacteria</taxon>
        <taxon>Bacillati</taxon>
        <taxon>Bacillota</taxon>
        <taxon>Clostridia</taxon>
        <taxon>Lachnospirales</taxon>
        <taxon>Lachnospiraceae</taxon>
        <taxon>Lachnospira</taxon>
    </lineage>
</organism>
<evidence type="ECO:0000313" key="1">
    <source>
        <dbReference type="EMBL" id="RHC12942.1"/>
    </source>
</evidence>
<dbReference type="AlphaFoldDB" id="A0A413YV25"/>
<dbReference type="RefSeq" id="WP_118362722.1">
    <property type="nucleotide sequence ID" value="NZ_QSHM01000008.1"/>
</dbReference>
<evidence type="ECO:0000313" key="2">
    <source>
        <dbReference type="Proteomes" id="UP000285844"/>
    </source>
</evidence>
<dbReference type="EMBL" id="QSHM01000008">
    <property type="protein sequence ID" value="RHC12942.1"/>
    <property type="molecule type" value="Genomic_DNA"/>
</dbReference>
<reference evidence="1 2" key="1">
    <citation type="submission" date="2018-08" db="EMBL/GenBank/DDBJ databases">
        <title>A genome reference for cultivated species of the human gut microbiota.</title>
        <authorList>
            <person name="Zou Y."/>
            <person name="Xue W."/>
            <person name="Luo G."/>
        </authorList>
    </citation>
    <scope>NUCLEOTIDE SEQUENCE [LARGE SCALE GENOMIC DNA]</scope>
    <source>
        <strain evidence="1 2">AM37-3BH</strain>
    </source>
</reference>
<accession>A0A413YV25</accession>
<gene>
    <name evidence="1" type="ORF">DW858_08115</name>
</gene>
<dbReference type="Proteomes" id="UP000285844">
    <property type="component" value="Unassembled WGS sequence"/>
</dbReference>
<sequence length="203" mass="23750">MNYIDKMMHMLEEGYTFEEITENLYLNYSAAIDVDEVYRIRKRISEKYGCNLNDVKLIGSSHTGYTYKEGRLQVRDDPKDYDFGIISSEVFTKYFHKVNLNDMSNKKKNSYMVNIMNGKLHPLYAGKGFLDELEAINSDIQNELSVKRHITVCFYLSEYDFINGLVGYSKKLYAVKLKEMEENKSFIETEVKTVIGELEKLED</sequence>